<feature type="transmembrane region" description="Helical" evidence="1">
    <location>
        <begin position="12"/>
        <end position="34"/>
    </location>
</feature>
<gene>
    <name evidence="2" type="ORF">GCM10009798_15980</name>
</gene>
<comment type="caution">
    <text evidence="2">The sequence shown here is derived from an EMBL/GenBank/DDBJ whole genome shotgun (WGS) entry which is preliminary data.</text>
</comment>
<keyword evidence="3" id="KW-1185">Reference proteome</keyword>
<proteinExistence type="predicted"/>
<feature type="transmembrane region" description="Helical" evidence="1">
    <location>
        <begin position="249"/>
        <end position="269"/>
    </location>
</feature>
<feature type="transmembrane region" description="Helical" evidence="1">
    <location>
        <begin position="333"/>
        <end position="351"/>
    </location>
</feature>
<evidence type="ECO:0000256" key="1">
    <source>
        <dbReference type="SAM" id="Phobius"/>
    </source>
</evidence>
<dbReference type="SUPFAM" id="SSF51695">
    <property type="entry name" value="PLC-like phosphodiesterases"/>
    <property type="match status" value="1"/>
</dbReference>
<reference evidence="3" key="1">
    <citation type="journal article" date="2019" name="Int. J. Syst. Evol. Microbiol.">
        <title>The Global Catalogue of Microorganisms (GCM) 10K type strain sequencing project: providing services to taxonomists for standard genome sequencing and annotation.</title>
        <authorList>
            <consortium name="The Broad Institute Genomics Platform"/>
            <consortium name="The Broad Institute Genome Sequencing Center for Infectious Disease"/>
            <person name="Wu L."/>
            <person name="Ma J."/>
        </authorList>
    </citation>
    <scope>NUCLEOTIDE SEQUENCE [LARGE SCALE GENOMIC DNA]</scope>
    <source>
        <strain evidence="3">JCM 15309</strain>
    </source>
</reference>
<dbReference type="InterPro" id="IPR051057">
    <property type="entry name" value="PI-PLC_domain"/>
</dbReference>
<evidence type="ECO:0000313" key="2">
    <source>
        <dbReference type="EMBL" id="GAA1957384.1"/>
    </source>
</evidence>
<dbReference type="EMBL" id="BAAAPB010000001">
    <property type="protein sequence ID" value="GAA1957384.1"/>
    <property type="molecule type" value="Genomic_DNA"/>
</dbReference>
<name>A0ABP5C720_9ACTN</name>
<evidence type="ECO:0000313" key="3">
    <source>
        <dbReference type="Proteomes" id="UP001500571"/>
    </source>
</evidence>
<feature type="transmembrane region" description="Helical" evidence="1">
    <location>
        <begin position="174"/>
        <end position="194"/>
    </location>
</feature>
<keyword evidence="1" id="KW-0812">Transmembrane</keyword>
<protein>
    <submittedName>
        <fullName evidence="2">Uncharacterized protein</fullName>
    </submittedName>
</protein>
<dbReference type="PANTHER" id="PTHR13593:SF140">
    <property type="entry name" value="PLC-LIKE PHOSPHODIESTERASE"/>
    <property type="match status" value="1"/>
</dbReference>
<dbReference type="Pfam" id="PF26146">
    <property type="entry name" value="PI-PLC_X"/>
    <property type="match status" value="1"/>
</dbReference>
<dbReference type="PANTHER" id="PTHR13593">
    <property type="match status" value="1"/>
</dbReference>
<dbReference type="InterPro" id="IPR017946">
    <property type="entry name" value="PLC-like_Pdiesterase_TIM-brl"/>
</dbReference>
<dbReference type="Gene3D" id="3.20.20.190">
    <property type="entry name" value="Phosphatidylinositol (PI) phosphodiesterase"/>
    <property type="match status" value="1"/>
</dbReference>
<keyword evidence="1" id="KW-0472">Membrane</keyword>
<dbReference type="Proteomes" id="UP001500571">
    <property type="component" value="Unassembled WGS sequence"/>
</dbReference>
<keyword evidence="1" id="KW-1133">Transmembrane helix</keyword>
<feature type="transmembrane region" description="Helical" evidence="1">
    <location>
        <begin position="304"/>
        <end position="326"/>
    </location>
</feature>
<feature type="transmembrane region" description="Helical" evidence="1">
    <location>
        <begin position="281"/>
        <end position="298"/>
    </location>
</feature>
<sequence>MWCRDASRVPRIVRFATSCLGTMLLLLGAVAGVINHEVLDADRFSAHVDAIRTDPDVARQLGALITRRLVEEQPDLVALRPLIEATATRVVASRPLGPVVRGSLAPLYDALVLGENDPVVLQLADVAAVVVAAISVLSPQTAVALPADLDVRLSDIGAGELVPGAVEPVRAIRLLTWLAPLLGLTVLAAPAAFAESGVRRRRALAGVGHGLVGAGGLMAALLVLAVALVGRSDPDTLAGAVRIAVRDQLAGPFWIVSAGLAAVGLVVTLVADRPTDRSRRLLLSVLAAAVGVALLTDPTGVAAALLWLVGALLLIGGVVTALVTLTRVPAGRTALASAAGVLLAGIVVAAWPDDHHLDTRRAVAGGSGCNGHVELCHRRYDEVAYPATHNSMAAASEPGWFFPEQPDGLVDQLDAGVRVLLIDSWYGRETNRPGVVTTVGEARARAVAEATESFGRSAVDSALRLGGAVGLTPRGPQEAYLCHGLCEIGSTRWLDSLEAVRDWLDVHPREVVTLFVQDQVSPSDTAALIERAGLLPDVYRPADDATTWPTLGQMVESGRRLVVLMENRAGAGERERWLLPGFEEVQDTPFLFRSPAALIDGSDTCAHNRGEADAPLLLVNHWVTDKSAEVTNAARVNAHDVLAARVASCREQRGMLPNFVAVDFYDRGDLFGVVDDLNGLR</sequence>
<feature type="transmembrane region" description="Helical" evidence="1">
    <location>
        <begin position="206"/>
        <end position="229"/>
    </location>
</feature>
<organism evidence="2 3">
    <name type="scientific">Nocardioides panacihumi</name>
    <dbReference type="NCBI Taxonomy" id="400774"/>
    <lineage>
        <taxon>Bacteria</taxon>
        <taxon>Bacillati</taxon>
        <taxon>Actinomycetota</taxon>
        <taxon>Actinomycetes</taxon>
        <taxon>Propionibacteriales</taxon>
        <taxon>Nocardioidaceae</taxon>
        <taxon>Nocardioides</taxon>
    </lineage>
</organism>
<accession>A0ABP5C720</accession>